<dbReference type="RefSeq" id="WP_115308929.1">
    <property type="nucleotide sequence ID" value="NZ_UGJJ01000002.1"/>
</dbReference>
<dbReference type="EMBL" id="UGJJ01000002">
    <property type="protein sequence ID" value="STR02575.1"/>
    <property type="molecule type" value="Genomic_DNA"/>
</dbReference>
<dbReference type="InterPro" id="IPR036271">
    <property type="entry name" value="Tet_transcr_reg_TetR-rel_C_sf"/>
</dbReference>
<name>A0A377R4U9_9NEIS</name>
<dbReference type="PANTHER" id="PTHR47506">
    <property type="entry name" value="TRANSCRIPTIONAL REGULATORY PROTEIN"/>
    <property type="match status" value="1"/>
</dbReference>
<protein>
    <submittedName>
        <fullName evidence="6">Uncharacterized HTH-type transcriptional regulator yxaF</fullName>
    </submittedName>
</protein>
<dbReference type="GO" id="GO:0003677">
    <property type="term" value="F:DNA binding"/>
    <property type="evidence" value="ECO:0007669"/>
    <property type="project" value="UniProtKB-UniRule"/>
</dbReference>
<keyword evidence="3" id="KW-0804">Transcription</keyword>
<dbReference type="PRINTS" id="PR00455">
    <property type="entry name" value="HTHTETR"/>
</dbReference>
<reference evidence="6 7" key="1">
    <citation type="submission" date="2018-06" db="EMBL/GenBank/DDBJ databases">
        <authorList>
            <consortium name="Pathogen Informatics"/>
            <person name="Doyle S."/>
        </authorList>
    </citation>
    <scope>NUCLEOTIDE SEQUENCE [LARGE SCALE GENOMIC DNA]</scope>
    <source>
        <strain evidence="6 7">NCTC13336</strain>
    </source>
</reference>
<evidence type="ECO:0000313" key="7">
    <source>
        <dbReference type="Proteomes" id="UP000254293"/>
    </source>
</evidence>
<dbReference type="Gene3D" id="1.10.357.10">
    <property type="entry name" value="Tetracycline Repressor, domain 2"/>
    <property type="match status" value="1"/>
</dbReference>
<evidence type="ECO:0000256" key="1">
    <source>
        <dbReference type="ARBA" id="ARBA00023015"/>
    </source>
</evidence>
<gene>
    <name evidence="6" type="primary">yxaF</name>
    <name evidence="6" type="ORF">NCTC13336_01452</name>
</gene>
<dbReference type="Proteomes" id="UP000254293">
    <property type="component" value="Unassembled WGS sequence"/>
</dbReference>
<feature type="domain" description="HTH tetR-type" evidence="5">
    <location>
        <begin position="1"/>
        <end position="61"/>
    </location>
</feature>
<dbReference type="SUPFAM" id="SSF48498">
    <property type="entry name" value="Tetracyclin repressor-like, C-terminal domain"/>
    <property type="match status" value="1"/>
</dbReference>
<evidence type="ECO:0000256" key="3">
    <source>
        <dbReference type="ARBA" id="ARBA00023163"/>
    </source>
</evidence>
<evidence type="ECO:0000313" key="6">
    <source>
        <dbReference type="EMBL" id="STR02575.1"/>
    </source>
</evidence>
<evidence type="ECO:0000256" key="2">
    <source>
        <dbReference type="ARBA" id="ARBA00023125"/>
    </source>
</evidence>
<evidence type="ECO:0000256" key="4">
    <source>
        <dbReference type="PROSITE-ProRule" id="PRU00335"/>
    </source>
</evidence>
<dbReference type="OrthoDB" id="116240at2"/>
<dbReference type="AlphaFoldDB" id="A0A377R4U9"/>
<dbReference type="InterPro" id="IPR009057">
    <property type="entry name" value="Homeodomain-like_sf"/>
</dbReference>
<keyword evidence="1" id="KW-0805">Transcription regulation</keyword>
<feature type="DNA-binding region" description="H-T-H motif" evidence="4">
    <location>
        <begin position="24"/>
        <end position="43"/>
    </location>
</feature>
<evidence type="ECO:0000259" key="5">
    <source>
        <dbReference type="PROSITE" id="PS50977"/>
    </source>
</evidence>
<dbReference type="InterPro" id="IPR001647">
    <property type="entry name" value="HTH_TetR"/>
</dbReference>
<sequence length="181" mass="19986">MDTREKIITTAYNTFYRHGFHACGVELLAQRSGVTKRTLYAHFGSKEGLAEAVLAYRHAQFMDNMRAALDRLPPAQTVEAYLQFIVDWTQSEDFYGCLFINACAEFSENTALPKRHAAAHKREIRALLLARLQEAGFAEAEQTADMLFLLGEGMIVAAQTGQGDAVTAQQAAAQALLQADL</sequence>
<dbReference type="PANTHER" id="PTHR47506:SF1">
    <property type="entry name" value="HTH-TYPE TRANSCRIPTIONAL REGULATOR YJDC"/>
    <property type="match status" value="1"/>
</dbReference>
<proteinExistence type="predicted"/>
<organism evidence="6 7">
    <name type="scientific">Kingella potus</name>
    <dbReference type="NCBI Taxonomy" id="265175"/>
    <lineage>
        <taxon>Bacteria</taxon>
        <taxon>Pseudomonadati</taxon>
        <taxon>Pseudomonadota</taxon>
        <taxon>Betaproteobacteria</taxon>
        <taxon>Neisseriales</taxon>
        <taxon>Neisseriaceae</taxon>
        <taxon>Kingella</taxon>
    </lineage>
</organism>
<dbReference type="Pfam" id="PF00440">
    <property type="entry name" value="TetR_N"/>
    <property type="match status" value="1"/>
</dbReference>
<keyword evidence="2 4" id="KW-0238">DNA-binding</keyword>
<dbReference type="PROSITE" id="PS50977">
    <property type="entry name" value="HTH_TETR_2"/>
    <property type="match status" value="1"/>
</dbReference>
<keyword evidence="7" id="KW-1185">Reference proteome</keyword>
<dbReference type="SUPFAM" id="SSF46689">
    <property type="entry name" value="Homeodomain-like"/>
    <property type="match status" value="1"/>
</dbReference>
<accession>A0A377R4U9</accession>